<reference evidence="1" key="1">
    <citation type="submission" date="2018-11" db="EMBL/GenBank/DDBJ databases">
        <authorList>
            <consortium name="Genoscope - CEA"/>
            <person name="William W."/>
        </authorList>
    </citation>
    <scope>NUCLEOTIDE SEQUENCE</scope>
</reference>
<sequence length="42" mass="4893">MPKPQITNLPDEIMSKFIEHLGKESAWYLGPFLRTGKRGYEL</sequence>
<accession>A0A3P6BHZ3</accession>
<organism evidence="1">
    <name type="scientific">Brassica oleracea</name>
    <name type="common">Wild cabbage</name>
    <dbReference type="NCBI Taxonomy" id="3712"/>
    <lineage>
        <taxon>Eukaryota</taxon>
        <taxon>Viridiplantae</taxon>
        <taxon>Streptophyta</taxon>
        <taxon>Embryophyta</taxon>
        <taxon>Tracheophyta</taxon>
        <taxon>Spermatophyta</taxon>
        <taxon>Magnoliopsida</taxon>
        <taxon>eudicotyledons</taxon>
        <taxon>Gunneridae</taxon>
        <taxon>Pentapetalae</taxon>
        <taxon>rosids</taxon>
        <taxon>malvids</taxon>
        <taxon>Brassicales</taxon>
        <taxon>Brassicaceae</taxon>
        <taxon>Brassiceae</taxon>
        <taxon>Brassica</taxon>
    </lineage>
</organism>
<proteinExistence type="predicted"/>
<protein>
    <submittedName>
        <fullName evidence="1">Uncharacterized protein</fullName>
    </submittedName>
</protein>
<dbReference type="AlphaFoldDB" id="A0A3P6BHZ3"/>
<evidence type="ECO:0000313" key="1">
    <source>
        <dbReference type="EMBL" id="VDD05617.1"/>
    </source>
</evidence>
<gene>
    <name evidence="1" type="ORF">BOLC4T22596H</name>
</gene>
<name>A0A3P6BHZ3_BRAOL</name>
<dbReference type="EMBL" id="LR031873">
    <property type="protein sequence ID" value="VDD05617.1"/>
    <property type="molecule type" value="Genomic_DNA"/>
</dbReference>
<feature type="non-terminal residue" evidence="1">
    <location>
        <position position="42"/>
    </location>
</feature>